<dbReference type="AlphaFoldDB" id="A0A0H3XLT7"/>
<dbReference type="EMBL" id="CP011856">
    <property type="protein sequence ID" value="AKM54539.1"/>
    <property type="molecule type" value="Genomic_DNA"/>
</dbReference>
<feature type="site" description="Lowers pKa of active site Tyr" evidence="6">
    <location>
        <position position="79"/>
    </location>
</feature>
<keyword evidence="3" id="KW-0560">Oxidoreductase</keyword>
<evidence type="ECO:0000256" key="2">
    <source>
        <dbReference type="ARBA" id="ARBA00022857"/>
    </source>
</evidence>
<dbReference type="GO" id="GO:0016616">
    <property type="term" value="F:oxidoreductase activity, acting on the CH-OH group of donors, NAD or NADP as acceptor"/>
    <property type="evidence" value="ECO:0007669"/>
    <property type="project" value="UniProtKB-ARBA"/>
</dbReference>
<evidence type="ECO:0000256" key="6">
    <source>
        <dbReference type="PIRSR" id="PIRSR000097-3"/>
    </source>
</evidence>
<dbReference type="KEGG" id="seri:SERIO_v1c09810"/>
<dbReference type="Gene3D" id="3.20.20.100">
    <property type="entry name" value="NADP-dependent oxidoreductase domain"/>
    <property type="match status" value="1"/>
</dbReference>
<sequence length="274" mass="31517">MPKVLEQKLKLNNGTQIPIIGLGTYKLTDEQETYHAVLTALKNGYRHLDTAQYYGNEVIIGKAIKDSGIPRAEIFITSKIWNSDHDYEKALKQVDEMLERLQLDYLDLCLIHWPTPKRLECYRALEEQYQAGKLKAIGVSNFEVSHLEELLQHCKVKPMVNQIELHPGLNNSEVLAYCRSHQIVVESWSTMMQGKASEVPVIVEIAKKHNKNVGQVCLKWAIQQEIVVLPKSSHEERIISNVQLDDFWLDDSDMYSLFTIPEQRLGPDPNNFDF</sequence>
<comment type="similarity">
    <text evidence="1">Belongs to the aldo/keto reductase family.</text>
</comment>
<accession>A0A0H3XLT7</accession>
<dbReference type="Pfam" id="PF00248">
    <property type="entry name" value="Aldo_ket_red"/>
    <property type="match status" value="1"/>
</dbReference>
<evidence type="ECO:0000313" key="9">
    <source>
        <dbReference type="Proteomes" id="UP000035661"/>
    </source>
</evidence>
<dbReference type="InterPro" id="IPR018170">
    <property type="entry name" value="Aldo/ket_reductase_CS"/>
</dbReference>
<feature type="binding site" evidence="5">
    <location>
        <position position="112"/>
    </location>
    <ligand>
        <name>substrate</name>
    </ligand>
</feature>
<dbReference type="PRINTS" id="PR00069">
    <property type="entry name" value="ALDKETRDTASE"/>
</dbReference>
<evidence type="ECO:0000256" key="3">
    <source>
        <dbReference type="ARBA" id="ARBA00023002"/>
    </source>
</evidence>
<reference evidence="9" key="2">
    <citation type="submission" date="2015-06" db="EMBL/GenBank/DDBJ databases">
        <title>Complete genome sequence of Spiroplasma eriocheiris TDA-040725-5 (DSM 21848).</title>
        <authorList>
            <person name="Lo W.-S."/>
            <person name="Kuo C.-H."/>
        </authorList>
    </citation>
    <scope>NUCLEOTIDE SEQUENCE [LARGE SCALE GENOMIC DNA]</scope>
    <source>
        <strain evidence="9">TDA-040725-5</strain>
    </source>
</reference>
<evidence type="ECO:0000259" key="7">
    <source>
        <dbReference type="Pfam" id="PF00248"/>
    </source>
</evidence>
<dbReference type="InterPro" id="IPR036812">
    <property type="entry name" value="NAD(P)_OxRdtase_dom_sf"/>
</dbReference>
<dbReference type="InterPro" id="IPR020471">
    <property type="entry name" value="AKR"/>
</dbReference>
<dbReference type="STRING" id="315358.SERIO_v1c09810"/>
<keyword evidence="2" id="KW-0521">NADP</keyword>
<keyword evidence="9" id="KW-1185">Reference proteome</keyword>
<dbReference type="SUPFAM" id="SSF51430">
    <property type="entry name" value="NAD(P)-linked oxidoreductase"/>
    <property type="match status" value="1"/>
</dbReference>
<organism evidence="8 9">
    <name type="scientific">Spiroplasma eriocheiris</name>
    <dbReference type="NCBI Taxonomy" id="315358"/>
    <lineage>
        <taxon>Bacteria</taxon>
        <taxon>Bacillati</taxon>
        <taxon>Mycoplasmatota</taxon>
        <taxon>Mollicutes</taxon>
        <taxon>Entomoplasmatales</taxon>
        <taxon>Spiroplasmataceae</taxon>
        <taxon>Spiroplasma</taxon>
    </lineage>
</organism>
<dbReference type="CDD" id="cd19071">
    <property type="entry name" value="AKR_AKR1-5-like"/>
    <property type="match status" value="1"/>
</dbReference>
<proteinExistence type="inferred from homology"/>
<feature type="active site" description="Proton donor" evidence="4">
    <location>
        <position position="54"/>
    </location>
</feature>
<evidence type="ECO:0000256" key="4">
    <source>
        <dbReference type="PIRSR" id="PIRSR000097-1"/>
    </source>
</evidence>
<dbReference type="PATRIC" id="fig|743698.3.peg.990"/>
<reference evidence="8 9" key="1">
    <citation type="journal article" date="2015" name="Genome Biol. Evol.">
        <title>Found and Lost: The Fates of Horizontally Acquired Genes in Arthropod-Symbiotic Spiroplasma.</title>
        <authorList>
            <person name="Lo W.S."/>
            <person name="Gasparich G.E."/>
            <person name="Kuo C.H."/>
        </authorList>
    </citation>
    <scope>NUCLEOTIDE SEQUENCE [LARGE SCALE GENOMIC DNA]</scope>
    <source>
        <strain evidence="9">TDA-040725-5</strain>
    </source>
</reference>
<dbReference type="InterPro" id="IPR023210">
    <property type="entry name" value="NADP_OxRdtase_dom"/>
</dbReference>
<protein>
    <submittedName>
        <fullName evidence="8">Aldo/keto reductase</fullName>
    </submittedName>
</protein>
<dbReference type="PANTHER" id="PTHR43827">
    <property type="entry name" value="2,5-DIKETO-D-GLUCONIC ACID REDUCTASE"/>
    <property type="match status" value="1"/>
</dbReference>
<evidence type="ECO:0000256" key="1">
    <source>
        <dbReference type="ARBA" id="ARBA00007905"/>
    </source>
</evidence>
<dbReference type="RefSeq" id="WP_047791735.1">
    <property type="nucleotide sequence ID" value="NZ_CP011856.1"/>
</dbReference>
<evidence type="ECO:0000313" key="8">
    <source>
        <dbReference type="EMBL" id="AKM54539.1"/>
    </source>
</evidence>
<dbReference type="FunFam" id="3.20.20.100:FF:000015">
    <property type="entry name" value="Oxidoreductase, aldo/keto reductase family"/>
    <property type="match status" value="1"/>
</dbReference>
<dbReference type="Proteomes" id="UP000035661">
    <property type="component" value="Chromosome"/>
</dbReference>
<dbReference type="PROSITE" id="PS00798">
    <property type="entry name" value="ALDOKETO_REDUCTASE_1"/>
    <property type="match status" value="1"/>
</dbReference>
<dbReference type="PANTHER" id="PTHR43827:SF3">
    <property type="entry name" value="NADP-DEPENDENT OXIDOREDUCTASE DOMAIN-CONTAINING PROTEIN"/>
    <property type="match status" value="1"/>
</dbReference>
<dbReference type="PIRSF" id="PIRSF000097">
    <property type="entry name" value="AKR"/>
    <property type="match status" value="1"/>
</dbReference>
<evidence type="ECO:0000256" key="5">
    <source>
        <dbReference type="PIRSR" id="PIRSR000097-2"/>
    </source>
</evidence>
<name>A0A0H3XLT7_9MOLU</name>
<dbReference type="PROSITE" id="PS00063">
    <property type="entry name" value="ALDOKETO_REDUCTASE_3"/>
    <property type="match status" value="1"/>
</dbReference>
<gene>
    <name evidence="8" type="ORF">SERIO_v1c09810</name>
</gene>
<feature type="domain" description="NADP-dependent oxidoreductase" evidence="7">
    <location>
        <begin position="20"/>
        <end position="255"/>
    </location>
</feature>